<feature type="compositionally biased region" description="Acidic residues" evidence="1">
    <location>
        <begin position="1"/>
        <end position="10"/>
    </location>
</feature>
<organism evidence="2 3">
    <name type="scientific">Fragilariopsis cylindrus CCMP1102</name>
    <dbReference type="NCBI Taxonomy" id="635003"/>
    <lineage>
        <taxon>Eukaryota</taxon>
        <taxon>Sar</taxon>
        <taxon>Stramenopiles</taxon>
        <taxon>Ochrophyta</taxon>
        <taxon>Bacillariophyta</taxon>
        <taxon>Bacillariophyceae</taxon>
        <taxon>Bacillariophycidae</taxon>
        <taxon>Bacillariales</taxon>
        <taxon>Bacillariaceae</taxon>
        <taxon>Fragilariopsis</taxon>
    </lineage>
</organism>
<feature type="compositionally biased region" description="Basic and acidic residues" evidence="1">
    <location>
        <begin position="454"/>
        <end position="492"/>
    </location>
</feature>
<feature type="region of interest" description="Disordered" evidence="1">
    <location>
        <begin position="174"/>
        <end position="222"/>
    </location>
</feature>
<feature type="compositionally biased region" description="Polar residues" evidence="1">
    <location>
        <begin position="377"/>
        <end position="389"/>
    </location>
</feature>
<feature type="region of interest" description="Disordered" evidence="1">
    <location>
        <begin position="87"/>
        <end position="141"/>
    </location>
</feature>
<feature type="compositionally biased region" description="Basic and acidic residues" evidence="1">
    <location>
        <begin position="95"/>
        <end position="115"/>
    </location>
</feature>
<feature type="compositionally biased region" description="Basic and acidic residues" evidence="1">
    <location>
        <begin position="536"/>
        <end position="560"/>
    </location>
</feature>
<reference evidence="2 3" key="1">
    <citation type="submission" date="2016-09" db="EMBL/GenBank/DDBJ databases">
        <title>Extensive genetic diversity and differential bi-allelic expression allows diatom success in the polar Southern Ocean.</title>
        <authorList>
            <consortium name="DOE Joint Genome Institute"/>
            <person name="Mock T."/>
            <person name="Otillar R.P."/>
            <person name="Strauss J."/>
            <person name="Dupont C."/>
            <person name="Frickenhaus S."/>
            <person name="Maumus F."/>
            <person name="Mcmullan M."/>
            <person name="Sanges R."/>
            <person name="Schmutz J."/>
            <person name="Toseland A."/>
            <person name="Valas R."/>
            <person name="Veluchamy A."/>
            <person name="Ward B.J."/>
            <person name="Allen A."/>
            <person name="Barry K."/>
            <person name="Falciatore A."/>
            <person name="Ferrante M."/>
            <person name="Fortunato A.E."/>
            <person name="Gloeckner G."/>
            <person name="Gruber A."/>
            <person name="Hipkin R."/>
            <person name="Janech M."/>
            <person name="Kroth P."/>
            <person name="Leese F."/>
            <person name="Lindquist E."/>
            <person name="Lyon B.R."/>
            <person name="Martin J."/>
            <person name="Mayer C."/>
            <person name="Parker M."/>
            <person name="Quesneville H."/>
            <person name="Raymond J."/>
            <person name="Uhlig C."/>
            <person name="Valentin K.U."/>
            <person name="Worden A.Z."/>
            <person name="Armbrust E.V."/>
            <person name="Bowler C."/>
            <person name="Green B."/>
            <person name="Moulton V."/>
            <person name="Van Oosterhout C."/>
            <person name="Grigoriev I."/>
        </authorList>
    </citation>
    <scope>NUCLEOTIDE SEQUENCE [LARGE SCALE GENOMIC DNA]</scope>
    <source>
        <strain evidence="2 3">CCMP1102</strain>
    </source>
</reference>
<dbReference type="AlphaFoldDB" id="A0A1E7FNT1"/>
<evidence type="ECO:0000313" key="3">
    <source>
        <dbReference type="Proteomes" id="UP000095751"/>
    </source>
</evidence>
<proteinExistence type="predicted"/>
<feature type="region of interest" description="Disordered" evidence="1">
    <location>
        <begin position="577"/>
        <end position="611"/>
    </location>
</feature>
<dbReference type="EMBL" id="KV784355">
    <property type="protein sequence ID" value="OEU19784.1"/>
    <property type="molecule type" value="Genomic_DNA"/>
</dbReference>
<sequence>MEHQQEEEDQHDAVTVTETTSSTLPVAMKRSARMLHESSFATSSITASRGSHSLKRPPGFIASSLDYHQGGIMNSPNYAASASIEKNMPLTTKPVPDKNVIKERQEREQAEKERQYQQQRNYQNGNPTRAQGNFGPPPHKIKTLEDLEHMTEDQIYKLFMEDPELHASFMKAAENGNWDGKNPPTSAPVGARKARSSGTSSSPTTGKSSRSSTKRPQKKKVEEVDKEVPYFQWLFILIVLAAIINQIRKAYVASFATTAKKGVTPHGKKVKGGKSKNKKGAKGTKKILPKKNIEPKRRSFSPLKQHLKKETVVVATKKKEVAVVVADAVAVDTTTTTTTTELSLSERRSAGSKKKKVKSKQKSTPVADKDVMDQGRQEPQPNLDSTNGSIADHELEQDADKTEIAVEMKSTASSTPTTDSLDEGEWQSVDKSKGGKKGKTVSPANVESNTNDSLEIKEDNVSTDKKITETKLDATTEDVKEPLAERTAHETAPKTSKNKPKKKTNNNNSSNVEKENTTNRHTTANKANANGSAAIVKEDKKVSKEESLEKSNMKAVKEKSTVDDAALALQLHKEEVNLARAVPANNKDDQQDDDVWEEVSTKKKKGAGINV</sequence>
<feature type="compositionally biased region" description="Basic residues" evidence="1">
    <location>
        <begin position="266"/>
        <end position="286"/>
    </location>
</feature>
<feature type="compositionally biased region" description="Basic and acidic residues" evidence="1">
    <location>
        <begin position="367"/>
        <end position="376"/>
    </location>
</feature>
<feature type="region of interest" description="Disordered" evidence="1">
    <location>
        <begin position="336"/>
        <end position="560"/>
    </location>
</feature>
<accession>A0A1E7FNT1</accession>
<name>A0A1E7FNT1_9STRA</name>
<feature type="compositionally biased region" description="Polar residues" evidence="1">
    <location>
        <begin position="410"/>
        <end position="419"/>
    </location>
</feature>
<feature type="region of interest" description="Disordered" evidence="1">
    <location>
        <begin position="1"/>
        <end position="25"/>
    </location>
</feature>
<dbReference type="InParanoid" id="A0A1E7FNT1"/>
<feature type="compositionally biased region" description="Polar residues" evidence="1">
    <location>
        <begin position="442"/>
        <end position="453"/>
    </location>
</feature>
<feature type="region of interest" description="Disordered" evidence="1">
    <location>
        <begin position="262"/>
        <end position="286"/>
    </location>
</feature>
<feature type="compositionally biased region" description="Low complexity" evidence="1">
    <location>
        <begin position="196"/>
        <end position="211"/>
    </location>
</feature>
<dbReference type="Proteomes" id="UP000095751">
    <property type="component" value="Unassembled WGS sequence"/>
</dbReference>
<keyword evidence="3" id="KW-1185">Reference proteome</keyword>
<feature type="compositionally biased region" description="Polar residues" evidence="1">
    <location>
        <begin position="520"/>
        <end position="531"/>
    </location>
</feature>
<dbReference type="KEGG" id="fcy:FRACYDRAFT_235844"/>
<dbReference type="OrthoDB" id="55979at2759"/>
<feature type="compositionally biased region" description="Basic residues" evidence="1">
    <location>
        <begin position="350"/>
        <end position="361"/>
    </location>
</feature>
<evidence type="ECO:0000256" key="1">
    <source>
        <dbReference type="SAM" id="MobiDB-lite"/>
    </source>
</evidence>
<feature type="compositionally biased region" description="Basic and acidic residues" evidence="1">
    <location>
        <begin position="391"/>
        <end position="406"/>
    </location>
</feature>
<feature type="compositionally biased region" description="Basic residues" evidence="1">
    <location>
        <begin position="602"/>
        <end position="611"/>
    </location>
</feature>
<protein>
    <submittedName>
        <fullName evidence="2">Uncharacterized protein</fullName>
    </submittedName>
</protein>
<evidence type="ECO:0000313" key="2">
    <source>
        <dbReference type="EMBL" id="OEU19784.1"/>
    </source>
</evidence>
<gene>
    <name evidence="2" type="ORF">FRACYDRAFT_235844</name>
</gene>